<dbReference type="EMBL" id="WBKG01000020">
    <property type="protein sequence ID" value="KAB1986329.1"/>
    <property type="molecule type" value="Genomic_DNA"/>
</dbReference>
<dbReference type="AlphaFoldDB" id="A0A7J5DEH8"/>
<gene>
    <name evidence="1" type="ORF">F8144_23360</name>
</gene>
<evidence type="ECO:0000313" key="2">
    <source>
        <dbReference type="Proteomes" id="UP000442990"/>
    </source>
</evidence>
<keyword evidence="1" id="KW-0067">ATP-binding</keyword>
<dbReference type="RefSeq" id="WP_151471303.1">
    <property type="nucleotide sequence ID" value="NZ_WBKG01000020.1"/>
</dbReference>
<accession>A0A7J5DEH8</accession>
<name>A0A7J5DEH8_9ACTN</name>
<reference evidence="1 2" key="1">
    <citation type="submission" date="2019-09" db="EMBL/GenBank/DDBJ databases">
        <title>Isolation and identification of active actinomycetes.</title>
        <authorList>
            <person name="Yu Z."/>
            <person name="Han C."/>
            <person name="Yu B."/>
        </authorList>
    </citation>
    <scope>NUCLEOTIDE SEQUENCE [LARGE SCALE GENOMIC DNA]</scope>
    <source>
        <strain evidence="1 2">NEAU-H2</strain>
    </source>
</reference>
<organism evidence="1 2">
    <name type="scientific">Streptomyces triticiradicis</name>
    <dbReference type="NCBI Taxonomy" id="2651189"/>
    <lineage>
        <taxon>Bacteria</taxon>
        <taxon>Bacillati</taxon>
        <taxon>Actinomycetota</taxon>
        <taxon>Actinomycetes</taxon>
        <taxon>Kitasatosporales</taxon>
        <taxon>Streptomycetaceae</taxon>
        <taxon>Streptomyces</taxon>
    </lineage>
</organism>
<comment type="caution">
    <text evidence="1">The sequence shown here is derived from an EMBL/GenBank/DDBJ whole genome shotgun (WGS) entry which is preliminary data.</text>
</comment>
<evidence type="ECO:0000313" key="1">
    <source>
        <dbReference type="EMBL" id="KAB1986329.1"/>
    </source>
</evidence>
<protein>
    <submittedName>
        <fullName evidence="1">ATP-binding protein</fullName>
    </submittedName>
</protein>
<dbReference type="GO" id="GO:0005524">
    <property type="term" value="F:ATP binding"/>
    <property type="evidence" value="ECO:0007669"/>
    <property type="project" value="UniProtKB-KW"/>
</dbReference>
<proteinExistence type="predicted"/>
<dbReference type="Proteomes" id="UP000442990">
    <property type="component" value="Unassembled WGS sequence"/>
</dbReference>
<sequence>MSTEADGGRGLFLVCHYADAWGGHPLGDDLFGTSGKVLWCEGEPSPTAAPVHVGA</sequence>
<keyword evidence="2" id="KW-1185">Reference proteome</keyword>
<keyword evidence="1" id="KW-0547">Nucleotide-binding</keyword>